<keyword evidence="1" id="KW-0413">Isomerase</keyword>
<dbReference type="PANTHER" id="PTHR11941">
    <property type="entry name" value="ENOYL-COA HYDRATASE-RELATED"/>
    <property type="match status" value="1"/>
</dbReference>
<dbReference type="CDD" id="cd06558">
    <property type="entry name" value="crotonase-like"/>
    <property type="match status" value="1"/>
</dbReference>
<dbReference type="Pfam" id="PF00378">
    <property type="entry name" value="ECH_1"/>
    <property type="match status" value="1"/>
</dbReference>
<gene>
    <name evidence="1" type="ORF">EF834_12790</name>
</gene>
<dbReference type="OrthoDB" id="5174409at2"/>
<name>A0A438AV41_9NOCA</name>
<dbReference type="GO" id="GO:0006635">
    <property type="term" value="P:fatty acid beta-oxidation"/>
    <property type="evidence" value="ECO:0007669"/>
    <property type="project" value="TreeGrafter"/>
</dbReference>
<dbReference type="PANTHER" id="PTHR11941:SF54">
    <property type="entry name" value="ENOYL-COA HYDRATASE, MITOCHONDRIAL"/>
    <property type="match status" value="1"/>
</dbReference>
<reference evidence="1 2" key="1">
    <citation type="submission" date="2018-11" db="EMBL/GenBank/DDBJ databases">
        <title>Rhodococcus spongicola sp. nov. and Rhodococcus xishaensis sp. nov. from marine sponges.</title>
        <authorList>
            <person name="Li L."/>
            <person name="Lin H.W."/>
        </authorList>
    </citation>
    <scope>NUCLEOTIDE SEQUENCE [LARGE SCALE GENOMIC DNA]</scope>
    <source>
        <strain evidence="1 2">LHW50502</strain>
    </source>
</reference>
<sequence length="277" mass="29504">MIPIVVPVPTRDLSFQPLPGATGLSTWTRRGAVTTFATLDVSEQPDRVVVTLDRPAQRNAINAEMIGELHKVCARLEAEPKLLLLTGRGDHFAGGADISELRARGRDDALAGINRNLFDRIGRLPLPTVAAVSGFALGGGAELSYACDIRIATSTARFGNPEPGLGIMAAAGASYRLPQLVGTSVAKQVLLGGHVLDADAALRTGLVLEVVDPGTHVEAAHRLLDRIARFAPLALRLTKTIVDVPGAHPFADDIAQAVLFETDDKRDRMTAFLERKT</sequence>
<organism evidence="1 2">
    <name type="scientific">Rhodococcus spongiicola</name>
    <dbReference type="NCBI Taxonomy" id="2487352"/>
    <lineage>
        <taxon>Bacteria</taxon>
        <taxon>Bacillati</taxon>
        <taxon>Actinomycetota</taxon>
        <taxon>Actinomycetes</taxon>
        <taxon>Mycobacteriales</taxon>
        <taxon>Nocardiaceae</taxon>
        <taxon>Rhodococcus</taxon>
    </lineage>
</organism>
<dbReference type="EMBL" id="RKLN01000004">
    <property type="protein sequence ID" value="RVW02598.1"/>
    <property type="molecule type" value="Genomic_DNA"/>
</dbReference>
<comment type="caution">
    <text evidence="1">The sequence shown here is derived from an EMBL/GenBank/DDBJ whole genome shotgun (WGS) entry which is preliminary data.</text>
</comment>
<dbReference type="SUPFAM" id="SSF52096">
    <property type="entry name" value="ClpP/crotonase"/>
    <property type="match status" value="1"/>
</dbReference>
<dbReference type="InterPro" id="IPR029045">
    <property type="entry name" value="ClpP/crotonase-like_dom_sf"/>
</dbReference>
<evidence type="ECO:0000313" key="1">
    <source>
        <dbReference type="EMBL" id="RVW02598.1"/>
    </source>
</evidence>
<dbReference type="GO" id="GO:0016853">
    <property type="term" value="F:isomerase activity"/>
    <property type="evidence" value="ECO:0007669"/>
    <property type="project" value="UniProtKB-KW"/>
</dbReference>
<keyword evidence="2" id="KW-1185">Reference proteome</keyword>
<evidence type="ECO:0000313" key="2">
    <source>
        <dbReference type="Proteomes" id="UP000284333"/>
    </source>
</evidence>
<dbReference type="Proteomes" id="UP000284333">
    <property type="component" value="Unassembled WGS sequence"/>
</dbReference>
<dbReference type="InterPro" id="IPR001753">
    <property type="entry name" value="Enoyl-CoA_hydra/iso"/>
</dbReference>
<protein>
    <submittedName>
        <fullName evidence="1">Enoyl-CoA hydratase/isomerase family protein</fullName>
    </submittedName>
</protein>
<dbReference type="AlphaFoldDB" id="A0A438AV41"/>
<dbReference type="Gene3D" id="3.90.226.10">
    <property type="entry name" value="2-enoyl-CoA Hydratase, Chain A, domain 1"/>
    <property type="match status" value="1"/>
</dbReference>
<accession>A0A438AV41</accession>
<proteinExistence type="predicted"/>